<evidence type="ECO:0000259" key="1">
    <source>
        <dbReference type="Pfam" id="PF22596"/>
    </source>
</evidence>
<dbReference type="PANTHER" id="PTHR39697:SF2">
    <property type="entry name" value="CYANOVIRIN-N DOMAIN-CONTAINING PROTEIN"/>
    <property type="match status" value="1"/>
</dbReference>
<name>A0A8H4RFC2_9HELO</name>
<accession>A0A8H4RFC2</accession>
<dbReference type="SUPFAM" id="SSF56399">
    <property type="entry name" value="ADP-ribosylation"/>
    <property type="match status" value="1"/>
</dbReference>
<dbReference type="Gene3D" id="3.90.210.10">
    <property type="entry name" value="Heat-Labile Enterotoxin, subunit A"/>
    <property type="match status" value="1"/>
</dbReference>
<gene>
    <name evidence="2" type="ORF">G7Y89_g10512</name>
</gene>
<dbReference type="InterPro" id="IPR054695">
    <property type="entry name" value="Pierisin-like_dom"/>
</dbReference>
<evidence type="ECO:0000313" key="2">
    <source>
        <dbReference type="EMBL" id="KAF4627639.1"/>
    </source>
</evidence>
<sequence length="578" mass="66708">MIEFYPDLFVAATNRFRDAVGDLRTIFNRINEALRSRRNREREIVWRPARVPNIRVESNDPDDQREVPAAAQRLIRWARQHPNQIFRAGFEPRNDGGEFNLAAYVGGAVDSLFVSTTRCFMEDGCLMRWRPDTTHRARDAQYRSERRYEYEIYAHGGIDVNRSLGENHQFHEQNEIAFPGGIRRELIRSVLEYDENGAPIRYWINEHFDLNVLPPENRVPISDLPNHLFPDYVEVVFWNEANQQPPGDHDRELRSADVDELMRWPGSVEQVTATMLTSKSLTQDDVPVERHQYAINIFGTEMVLTCVNRTELTLDIWQDKPTQHFRCTNYKGYIGFLCVGAADGNSRYLGFDNWEKLACKAHLQRDYEHIHPRADPAGGFYLFMHKDDKLAPVLRTSRTELKMMATSTTKFGFTALDTPRNSRVHWGLPAPSSESQRPINGGIYVIQVQGTTNRVFSGTGSNKNILMLENYNGSAAQHFRCTLYDNWIGFICVGAYGGEGRYINRDGWDVICESRYQRENEHIDVRPEPTGGFTLWMKQNDRGNRYLAAIARDGWGRLELTGQLTRVIFKPVSDIQNM</sequence>
<evidence type="ECO:0000313" key="3">
    <source>
        <dbReference type="Proteomes" id="UP000566819"/>
    </source>
</evidence>
<dbReference type="Pfam" id="PF22596">
    <property type="entry name" value="Scabin-like"/>
    <property type="match status" value="1"/>
</dbReference>
<organism evidence="2 3">
    <name type="scientific">Cudoniella acicularis</name>
    <dbReference type="NCBI Taxonomy" id="354080"/>
    <lineage>
        <taxon>Eukaryota</taxon>
        <taxon>Fungi</taxon>
        <taxon>Dikarya</taxon>
        <taxon>Ascomycota</taxon>
        <taxon>Pezizomycotina</taxon>
        <taxon>Leotiomycetes</taxon>
        <taxon>Helotiales</taxon>
        <taxon>Tricladiaceae</taxon>
        <taxon>Cudoniella</taxon>
    </lineage>
</organism>
<keyword evidence="3" id="KW-1185">Reference proteome</keyword>
<dbReference type="OrthoDB" id="4615173at2759"/>
<protein>
    <recommendedName>
        <fullName evidence="1">Pierisin-like domain-containing protein</fullName>
    </recommendedName>
</protein>
<feature type="domain" description="Pierisin-like" evidence="1">
    <location>
        <begin position="74"/>
        <end position="208"/>
    </location>
</feature>
<comment type="caution">
    <text evidence="2">The sequence shown here is derived from an EMBL/GenBank/DDBJ whole genome shotgun (WGS) entry which is preliminary data.</text>
</comment>
<dbReference type="AlphaFoldDB" id="A0A8H4RFC2"/>
<reference evidence="2 3" key="1">
    <citation type="submission" date="2020-03" db="EMBL/GenBank/DDBJ databases">
        <title>Draft Genome Sequence of Cudoniella acicularis.</title>
        <authorList>
            <person name="Buettner E."/>
            <person name="Kellner H."/>
        </authorList>
    </citation>
    <scope>NUCLEOTIDE SEQUENCE [LARGE SCALE GENOMIC DNA]</scope>
    <source>
        <strain evidence="2 3">DSM 108380</strain>
    </source>
</reference>
<dbReference type="Proteomes" id="UP000566819">
    <property type="component" value="Unassembled WGS sequence"/>
</dbReference>
<dbReference type="EMBL" id="JAAMPI010000934">
    <property type="protein sequence ID" value="KAF4627639.1"/>
    <property type="molecule type" value="Genomic_DNA"/>
</dbReference>
<proteinExistence type="predicted"/>
<dbReference type="PANTHER" id="PTHR39697">
    <property type="entry name" value="RICIN B LECTIN DOMAIN-CONTAINING PROTEIN-RELATED"/>
    <property type="match status" value="1"/>
</dbReference>